<evidence type="ECO:0000313" key="1">
    <source>
        <dbReference type="EMBL" id="KAK4028003.1"/>
    </source>
</evidence>
<protein>
    <submittedName>
        <fullName evidence="1">Uncharacterized protein</fullName>
    </submittedName>
</protein>
<evidence type="ECO:0000313" key="2">
    <source>
        <dbReference type="Proteomes" id="UP001234178"/>
    </source>
</evidence>
<gene>
    <name evidence="1" type="ORF">OUZ56_017166</name>
</gene>
<proteinExistence type="predicted"/>
<name>A0ABR0ASR3_9CRUS</name>
<comment type="caution">
    <text evidence="1">The sequence shown here is derived from an EMBL/GenBank/DDBJ whole genome shotgun (WGS) entry which is preliminary data.</text>
</comment>
<dbReference type="EMBL" id="JAOYFB010000038">
    <property type="protein sequence ID" value="KAK4028003.1"/>
    <property type="molecule type" value="Genomic_DNA"/>
</dbReference>
<accession>A0ABR0ASR3</accession>
<dbReference type="Proteomes" id="UP001234178">
    <property type="component" value="Unassembled WGS sequence"/>
</dbReference>
<sequence>MSIDDVFSRGSSTKKHSYCSGFSTSSFTDAGVELAERASYLAAVLNIIFGKFQKRFEVCGHSKVDNLEELVLLGVLEKVFEVTQFYVFHVRYTVDVSGNPKSRSVTIVQDDSLKATSACGLKMAFSLRISELFVEGASKKIKNGTKKAEVVDELNQVGLVLLPVVHHCSVGLFLRLSQCYLEWISAVTPIPKWLREMTSFE</sequence>
<reference evidence="1 2" key="1">
    <citation type="journal article" date="2023" name="Nucleic Acids Res.">
        <title>The hologenome of Daphnia magna reveals possible DNA methylation and microbiome-mediated evolution of the host genome.</title>
        <authorList>
            <person name="Chaturvedi A."/>
            <person name="Li X."/>
            <person name="Dhandapani V."/>
            <person name="Marshall H."/>
            <person name="Kissane S."/>
            <person name="Cuenca-Cambronero M."/>
            <person name="Asole G."/>
            <person name="Calvet F."/>
            <person name="Ruiz-Romero M."/>
            <person name="Marangio P."/>
            <person name="Guigo R."/>
            <person name="Rago D."/>
            <person name="Mirbahai L."/>
            <person name="Eastwood N."/>
            <person name="Colbourne J.K."/>
            <person name="Zhou J."/>
            <person name="Mallon E."/>
            <person name="Orsini L."/>
        </authorList>
    </citation>
    <scope>NUCLEOTIDE SEQUENCE [LARGE SCALE GENOMIC DNA]</scope>
    <source>
        <strain evidence="1">LRV0_1</strain>
    </source>
</reference>
<organism evidence="1 2">
    <name type="scientific">Daphnia magna</name>
    <dbReference type="NCBI Taxonomy" id="35525"/>
    <lineage>
        <taxon>Eukaryota</taxon>
        <taxon>Metazoa</taxon>
        <taxon>Ecdysozoa</taxon>
        <taxon>Arthropoda</taxon>
        <taxon>Crustacea</taxon>
        <taxon>Branchiopoda</taxon>
        <taxon>Diplostraca</taxon>
        <taxon>Cladocera</taxon>
        <taxon>Anomopoda</taxon>
        <taxon>Daphniidae</taxon>
        <taxon>Daphnia</taxon>
    </lineage>
</organism>
<keyword evidence="2" id="KW-1185">Reference proteome</keyword>